<accession>A0A3S4ZFY8</accession>
<protein>
    <submittedName>
        <fullName evidence="2">Uncharacterized protein</fullName>
    </submittedName>
</protein>
<feature type="region of interest" description="Disordered" evidence="1">
    <location>
        <begin position="115"/>
        <end position="151"/>
    </location>
</feature>
<feature type="region of interest" description="Disordered" evidence="1">
    <location>
        <begin position="1"/>
        <end position="20"/>
    </location>
</feature>
<evidence type="ECO:0000256" key="1">
    <source>
        <dbReference type="SAM" id="MobiDB-lite"/>
    </source>
</evidence>
<sequence>MESLLPNRCAARQPSRNSENEAVSELKAVASPQGWAHEVSCAKEGKWTDSQSLNPCAIPQLCNACVTHTFCSIHELCPNVVNKNETNDSKWTKTVVPIRTAVGNQPTIDLTLSRLPEPSAGLSGHVQRGRDRIRGSGQNGLLRQNNSTPRQGHIETEYQSHTILQPKSILGFQQAWCHQDEIEPGVNLGPGAVVMAPESKQQQYQPSNESELKNKYLKNPDSSSSNTSDSQLLKLSRSQRMSTFKNEASEVNLAIVYPSARNNSEELVRENSAPKNAPSHKAVDGNSNDSGKKPRALKFTELIGMDQAVEFAINRSEVKTKHDIQVSKEFTSTESNEDFSTIVSNTAPASHLTTTVNSLPILAYPSVCRSNRTSIEPDKAAEVSHSTPLDRIHRMNLVDFSRVKETSLLKVKERPEPRPDEWQKRDRKGEKDNVLLPRMQFYRDLAGNIKKVGEWQIFWLFRT</sequence>
<gene>
    <name evidence="2" type="ORF">PXEA_LOCUS3937</name>
</gene>
<feature type="region of interest" description="Disordered" evidence="1">
    <location>
        <begin position="265"/>
        <end position="294"/>
    </location>
</feature>
<dbReference type="AlphaFoldDB" id="A0A3S4ZFY8"/>
<evidence type="ECO:0000313" key="2">
    <source>
        <dbReference type="EMBL" id="VEL10497.1"/>
    </source>
</evidence>
<comment type="caution">
    <text evidence="2">The sequence shown here is derived from an EMBL/GenBank/DDBJ whole genome shotgun (WGS) entry which is preliminary data.</text>
</comment>
<feature type="region of interest" description="Disordered" evidence="1">
    <location>
        <begin position="198"/>
        <end position="233"/>
    </location>
</feature>
<keyword evidence="3" id="KW-1185">Reference proteome</keyword>
<name>A0A3S4ZFY8_9PLAT</name>
<feature type="compositionally biased region" description="Polar residues" evidence="1">
    <location>
        <begin position="199"/>
        <end position="209"/>
    </location>
</feature>
<reference evidence="2" key="1">
    <citation type="submission" date="2018-11" db="EMBL/GenBank/DDBJ databases">
        <authorList>
            <consortium name="Pathogen Informatics"/>
        </authorList>
    </citation>
    <scope>NUCLEOTIDE SEQUENCE</scope>
</reference>
<dbReference type="Proteomes" id="UP000784294">
    <property type="component" value="Unassembled WGS sequence"/>
</dbReference>
<dbReference type="EMBL" id="CAAALY010009197">
    <property type="protein sequence ID" value="VEL10497.1"/>
    <property type="molecule type" value="Genomic_DNA"/>
</dbReference>
<evidence type="ECO:0000313" key="3">
    <source>
        <dbReference type="Proteomes" id="UP000784294"/>
    </source>
</evidence>
<proteinExistence type="predicted"/>
<organism evidence="2 3">
    <name type="scientific">Protopolystoma xenopodis</name>
    <dbReference type="NCBI Taxonomy" id="117903"/>
    <lineage>
        <taxon>Eukaryota</taxon>
        <taxon>Metazoa</taxon>
        <taxon>Spiralia</taxon>
        <taxon>Lophotrochozoa</taxon>
        <taxon>Platyhelminthes</taxon>
        <taxon>Monogenea</taxon>
        <taxon>Polyopisthocotylea</taxon>
        <taxon>Polystomatidea</taxon>
        <taxon>Polystomatidae</taxon>
        <taxon>Protopolystoma</taxon>
    </lineage>
</organism>
<feature type="compositionally biased region" description="Low complexity" evidence="1">
    <location>
        <begin position="221"/>
        <end position="230"/>
    </location>
</feature>
<feature type="compositionally biased region" description="Polar residues" evidence="1">
    <location>
        <begin position="139"/>
        <end position="150"/>
    </location>
</feature>